<evidence type="ECO:0000256" key="6">
    <source>
        <dbReference type="ARBA" id="ARBA00023146"/>
    </source>
</evidence>
<dbReference type="Gene3D" id="3.40.50.620">
    <property type="entry name" value="HUPs"/>
    <property type="match status" value="1"/>
</dbReference>
<comment type="subcellular location">
    <subcellularLocation>
        <location evidence="8">Cytoplasm</location>
    </subcellularLocation>
</comment>
<reference evidence="10 11" key="1">
    <citation type="submission" date="2015-06" db="EMBL/GenBank/DDBJ databases">
        <title>Genome sequence of the organohalide-respiring Dehalogenimonas alkenigignens type strain (IP3-3T).</title>
        <authorList>
            <person name="Key T.A."/>
            <person name="Richmond D.P."/>
            <person name="Bowman K.S."/>
            <person name="Cho Y.-J."/>
            <person name="Chun J."/>
            <person name="da Costa M.S."/>
            <person name="Rainey F.A."/>
            <person name="Moe W.M."/>
        </authorList>
    </citation>
    <scope>NUCLEOTIDE SEQUENCE [LARGE SCALE GENOMIC DNA]</scope>
    <source>
        <strain evidence="10 11">IP3-3</strain>
    </source>
</reference>
<keyword evidence="5 8" id="KW-0648">Protein biosynthesis</keyword>
<dbReference type="CDD" id="cd00806">
    <property type="entry name" value="TrpRS_core"/>
    <property type="match status" value="1"/>
</dbReference>
<keyword evidence="11" id="KW-1185">Reference proteome</keyword>
<feature type="binding site" evidence="8">
    <location>
        <begin position="146"/>
        <end position="148"/>
    </location>
    <ligand>
        <name>ATP</name>
        <dbReference type="ChEBI" id="CHEBI:30616"/>
    </ligand>
</feature>
<name>A0A0W0GHI8_9CHLR</name>
<dbReference type="PANTHER" id="PTHR43766:SF1">
    <property type="entry name" value="TRYPTOPHAN--TRNA LIGASE, MITOCHONDRIAL"/>
    <property type="match status" value="1"/>
</dbReference>
<dbReference type="HAMAP" id="MF_00140_B">
    <property type="entry name" value="Trp_tRNA_synth_B"/>
    <property type="match status" value="1"/>
</dbReference>
<dbReference type="Gene3D" id="1.10.240.10">
    <property type="entry name" value="Tyrosyl-Transfer RNA Synthetase"/>
    <property type="match status" value="1"/>
</dbReference>
<dbReference type="GO" id="GO:0005524">
    <property type="term" value="F:ATP binding"/>
    <property type="evidence" value="ECO:0007669"/>
    <property type="project" value="UniProtKB-UniRule"/>
</dbReference>
<dbReference type="InterPro" id="IPR024109">
    <property type="entry name" value="Trp-tRNA-ligase_bac-type"/>
</dbReference>
<evidence type="ECO:0000256" key="4">
    <source>
        <dbReference type="ARBA" id="ARBA00022840"/>
    </source>
</evidence>
<dbReference type="InterPro" id="IPR002306">
    <property type="entry name" value="Trp-tRNA-ligase"/>
</dbReference>
<dbReference type="InterPro" id="IPR002305">
    <property type="entry name" value="aa-tRNA-synth_Ic"/>
</dbReference>
<dbReference type="OrthoDB" id="9801042at2"/>
<dbReference type="PANTHER" id="PTHR43766">
    <property type="entry name" value="TRYPTOPHAN--TRNA LIGASE, MITOCHONDRIAL"/>
    <property type="match status" value="1"/>
</dbReference>
<feature type="short sequence motif" description="'HIGH' region" evidence="8">
    <location>
        <begin position="11"/>
        <end position="19"/>
    </location>
</feature>
<protein>
    <recommendedName>
        <fullName evidence="8">Tryptophan--tRNA ligase</fullName>
        <ecNumber evidence="8">6.1.1.2</ecNumber>
    </recommendedName>
    <alternativeName>
        <fullName evidence="8">Tryptophanyl-tRNA synthetase</fullName>
        <shortName evidence="8">TrpRS</shortName>
    </alternativeName>
</protein>
<evidence type="ECO:0000313" key="10">
    <source>
        <dbReference type="EMBL" id="KTB48020.1"/>
    </source>
</evidence>
<sequence length="324" mass="36282">MKKRVFSGIRPTGRIHLGNYLGAVQNYVAMQDEFECVYCVVDIHALTTLEDTHLLQENIREQVIDLLAAGLDPSKCTLFVQSHVPEVTELFTLLGMATPLSWLLRVPTFKEKVKQQPQNVNYGLVGYPVLMTADIVLYKAEVVPVGEDQLPHLELAREIVRRFNDIFGETFPEPKGRLTSVPMVVGLDGRDKMSKSLNNHIELAATPEETMKKVMSAVTDPARMRRADPGHPEVCNIYKLHKTFTPSAVDEIAQGCRTASRGCVECKKELGNAINEYLAPLRARRAEIAKDQAYLDRVIKEGAEKARAIAKVTMVEVKRRMGLL</sequence>
<dbReference type="GO" id="GO:0006436">
    <property type="term" value="P:tryptophanyl-tRNA aminoacylation"/>
    <property type="evidence" value="ECO:0007669"/>
    <property type="project" value="UniProtKB-UniRule"/>
</dbReference>
<gene>
    <name evidence="8" type="primary">trpS</name>
    <name evidence="10" type="ORF">DEALK_08650</name>
</gene>
<dbReference type="EMBL" id="LFDV01000002">
    <property type="protein sequence ID" value="KTB48020.1"/>
    <property type="molecule type" value="Genomic_DNA"/>
</dbReference>
<feature type="binding site" evidence="8">
    <location>
        <position position="134"/>
    </location>
    <ligand>
        <name>L-tryptophan</name>
        <dbReference type="ChEBI" id="CHEBI:57912"/>
    </ligand>
</feature>
<comment type="subunit">
    <text evidence="8">Homodimer.</text>
</comment>
<keyword evidence="2 8" id="KW-0436">Ligase</keyword>
<keyword evidence="4 8" id="KW-0067">ATP-binding</keyword>
<keyword evidence="8" id="KW-0963">Cytoplasm</keyword>
<feature type="binding site" evidence="8">
    <location>
        <begin position="10"/>
        <end position="12"/>
    </location>
    <ligand>
        <name>ATP</name>
        <dbReference type="ChEBI" id="CHEBI:30616"/>
    </ligand>
</feature>
<dbReference type="SUPFAM" id="SSF52374">
    <property type="entry name" value="Nucleotidylyl transferase"/>
    <property type="match status" value="1"/>
</dbReference>
<dbReference type="AlphaFoldDB" id="A0A0W0GHI8"/>
<organism evidence="10 11">
    <name type="scientific">Dehalogenimonas alkenigignens</name>
    <dbReference type="NCBI Taxonomy" id="1217799"/>
    <lineage>
        <taxon>Bacteria</taxon>
        <taxon>Bacillati</taxon>
        <taxon>Chloroflexota</taxon>
        <taxon>Dehalococcoidia</taxon>
        <taxon>Dehalococcoidales</taxon>
        <taxon>Dehalococcoidaceae</taxon>
        <taxon>Dehalogenimonas</taxon>
    </lineage>
</organism>
<dbReference type="PROSITE" id="PS00178">
    <property type="entry name" value="AA_TRNA_LIGASE_I"/>
    <property type="match status" value="1"/>
</dbReference>
<evidence type="ECO:0000256" key="5">
    <source>
        <dbReference type="ARBA" id="ARBA00022917"/>
    </source>
</evidence>
<dbReference type="PRINTS" id="PR01039">
    <property type="entry name" value="TRNASYNTHTRP"/>
</dbReference>
<evidence type="ECO:0000256" key="8">
    <source>
        <dbReference type="HAMAP-Rule" id="MF_00140"/>
    </source>
</evidence>
<feature type="binding site" evidence="8">
    <location>
        <begin position="18"/>
        <end position="19"/>
    </location>
    <ligand>
        <name>ATP</name>
        <dbReference type="ChEBI" id="CHEBI:30616"/>
    </ligand>
</feature>
<dbReference type="Pfam" id="PF00579">
    <property type="entry name" value="tRNA-synt_1b"/>
    <property type="match status" value="1"/>
</dbReference>
<comment type="function">
    <text evidence="8">Catalyzes the attachment of tryptophan to tRNA(Trp).</text>
</comment>
<comment type="similarity">
    <text evidence="1 8 9">Belongs to the class-I aminoacyl-tRNA synthetase family.</text>
</comment>
<dbReference type="EC" id="6.1.1.2" evidence="8"/>
<feature type="binding site" evidence="8">
    <location>
        <position position="184"/>
    </location>
    <ligand>
        <name>ATP</name>
        <dbReference type="ChEBI" id="CHEBI:30616"/>
    </ligand>
</feature>
<dbReference type="GO" id="GO:0005829">
    <property type="term" value="C:cytosol"/>
    <property type="evidence" value="ECO:0007669"/>
    <property type="project" value="TreeGrafter"/>
</dbReference>
<proteinExistence type="inferred from homology"/>
<accession>A0A0W0GHI8</accession>
<comment type="catalytic activity">
    <reaction evidence="7 8">
        <text>tRNA(Trp) + L-tryptophan + ATP = L-tryptophyl-tRNA(Trp) + AMP + diphosphate + H(+)</text>
        <dbReference type="Rhea" id="RHEA:24080"/>
        <dbReference type="Rhea" id="RHEA-COMP:9671"/>
        <dbReference type="Rhea" id="RHEA-COMP:9705"/>
        <dbReference type="ChEBI" id="CHEBI:15378"/>
        <dbReference type="ChEBI" id="CHEBI:30616"/>
        <dbReference type="ChEBI" id="CHEBI:33019"/>
        <dbReference type="ChEBI" id="CHEBI:57912"/>
        <dbReference type="ChEBI" id="CHEBI:78442"/>
        <dbReference type="ChEBI" id="CHEBI:78535"/>
        <dbReference type="ChEBI" id="CHEBI:456215"/>
        <dbReference type="EC" id="6.1.1.2"/>
    </reaction>
</comment>
<evidence type="ECO:0000256" key="7">
    <source>
        <dbReference type="ARBA" id="ARBA00049929"/>
    </source>
</evidence>
<feature type="short sequence motif" description="'KMSKS' region" evidence="8">
    <location>
        <begin position="192"/>
        <end position="196"/>
    </location>
</feature>
<dbReference type="PATRIC" id="fig|1217799.6.peg.889"/>
<evidence type="ECO:0000256" key="9">
    <source>
        <dbReference type="RuleBase" id="RU363036"/>
    </source>
</evidence>
<dbReference type="InterPro" id="IPR001412">
    <property type="entry name" value="aa-tRNA-synth_I_CS"/>
</dbReference>
<dbReference type="RefSeq" id="WP_058439023.1">
    <property type="nucleotide sequence ID" value="NZ_KQ758903.1"/>
</dbReference>
<dbReference type="STRING" id="1217799.DEALK_08650"/>
<dbReference type="InterPro" id="IPR050203">
    <property type="entry name" value="Trp-tRNA_synthetase"/>
</dbReference>
<dbReference type="InterPro" id="IPR014729">
    <property type="entry name" value="Rossmann-like_a/b/a_fold"/>
</dbReference>
<comment type="caution">
    <text evidence="10">The sequence shown here is derived from an EMBL/GenBank/DDBJ whole genome shotgun (WGS) entry which is preliminary data.</text>
</comment>
<dbReference type="Proteomes" id="UP000053947">
    <property type="component" value="Unassembled WGS sequence"/>
</dbReference>
<dbReference type="FunFam" id="1.10.240.10:FF:000005">
    <property type="entry name" value="Tryptophan--tRNA ligase"/>
    <property type="match status" value="1"/>
</dbReference>
<dbReference type="GO" id="GO:0004830">
    <property type="term" value="F:tryptophan-tRNA ligase activity"/>
    <property type="evidence" value="ECO:0007669"/>
    <property type="project" value="UniProtKB-UniRule"/>
</dbReference>
<feature type="binding site" evidence="8">
    <location>
        <begin position="192"/>
        <end position="196"/>
    </location>
    <ligand>
        <name>ATP</name>
        <dbReference type="ChEBI" id="CHEBI:30616"/>
    </ligand>
</feature>
<evidence type="ECO:0000256" key="1">
    <source>
        <dbReference type="ARBA" id="ARBA00005594"/>
    </source>
</evidence>
<keyword evidence="3 8" id="KW-0547">Nucleotide-binding</keyword>
<evidence type="ECO:0000256" key="3">
    <source>
        <dbReference type="ARBA" id="ARBA00022741"/>
    </source>
</evidence>
<dbReference type="NCBIfam" id="TIGR00233">
    <property type="entry name" value="trpS"/>
    <property type="match status" value="1"/>
</dbReference>
<evidence type="ECO:0000313" key="11">
    <source>
        <dbReference type="Proteomes" id="UP000053947"/>
    </source>
</evidence>
<keyword evidence="6 8" id="KW-0030">Aminoacyl-tRNA synthetase</keyword>
<evidence type="ECO:0000256" key="2">
    <source>
        <dbReference type="ARBA" id="ARBA00022598"/>
    </source>
</evidence>